<accession>A0AAW1LST7</accession>
<reference evidence="1 2" key="1">
    <citation type="journal article" date="2024" name="BMC Genomics">
        <title>De novo assembly and annotation of Popillia japonica's genome with initial clues to its potential as an invasive pest.</title>
        <authorList>
            <person name="Cucini C."/>
            <person name="Boschi S."/>
            <person name="Funari R."/>
            <person name="Cardaioli E."/>
            <person name="Iannotti N."/>
            <person name="Marturano G."/>
            <person name="Paoli F."/>
            <person name="Bruttini M."/>
            <person name="Carapelli A."/>
            <person name="Frati F."/>
            <person name="Nardi F."/>
        </authorList>
    </citation>
    <scope>NUCLEOTIDE SEQUENCE [LARGE SCALE GENOMIC DNA]</scope>
    <source>
        <strain evidence="1">DMR45628</strain>
    </source>
</reference>
<comment type="caution">
    <text evidence="1">The sequence shown here is derived from an EMBL/GenBank/DDBJ whole genome shotgun (WGS) entry which is preliminary data.</text>
</comment>
<evidence type="ECO:0000313" key="1">
    <source>
        <dbReference type="EMBL" id="KAK9737408.1"/>
    </source>
</evidence>
<evidence type="ECO:0000313" key="2">
    <source>
        <dbReference type="Proteomes" id="UP001458880"/>
    </source>
</evidence>
<name>A0AAW1LST7_POPJA</name>
<dbReference type="Proteomes" id="UP001458880">
    <property type="component" value="Unassembled WGS sequence"/>
</dbReference>
<organism evidence="1 2">
    <name type="scientific">Popillia japonica</name>
    <name type="common">Japanese beetle</name>
    <dbReference type="NCBI Taxonomy" id="7064"/>
    <lineage>
        <taxon>Eukaryota</taxon>
        <taxon>Metazoa</taxon>
        <taxon>Ecdysozoa</taxon>
        <taxon>Arthropoda</taxon>
        <taxon>Hexapoda</taxon>
        <taxon>Insecta</taxon>
        <taxon>Pterygota</taxon>
        <taxon>Neoptera</taxon>
        <taxon>Endopterygota</taxon>
        <taxon>Coleoptera</taxon>
        <taxon>Polyphaga</taxon>
        <taxon>Scarabaeiformia</taxon>
        <taxon>Scarabaeidae</taxon>
        <taxon>Rutelinae</taxon>
        <taxon>Popillia</taxon>
    </lineage>
</organism>
<dbReference type="EMBL" id="JASPKY010000100">
    <property type="protein sequence ID" value="KAK9737408.1"/>
    <property type="molecule type" value="Genomic_DNA"/>
</dbReference>
<sequence>MTALEARQYESFTLLQSQGFIMEDHEDLFSSYDMLSSQQKGDLKAPKLKYFKKQDNMHILFLLSKSKVHLGQTPKEVNQDCFAIIKRFPDI</sequence>
<dbReference type="AlphaFoldDB" id="A0AAW1LST7"/>
<proteinExistence type="predicted"/>
<keyword evidence="2" id="KW-1185">Reference proteome</keyword>
<protein>
    <submittedName>
        <fullName evidence="1">Uncharacterized protein</fullName>
    </submittedName>
</protein>
<gene>
    <name evidence="1" type="ORF">QE152_g10760</name>
</gene>